<feature type="region of interest" description="Disordered" evidence="1">
    <location>
        <begin position="553"/>
        <end position="609"/>
    </location>
</feature>
<gene>
    <name evidence="2" type="ORF">FOZ60_011618</name>
</gene>
<feature type="region of interest" description="Disordered" evidence="1">
    <location>
        <begin position="1"/>
        <end position="41"/>
    </location>
</feature>
<feature type="region of interest" description="Disordered" evidence="1">
    <location>
        <begin position="62"/>
        <end position="90"/>
    </location>
</feature>
<feature type="compositionally biased region" description="Basic and acidic residues" evidence="1">
    <location>
        <begin position="298"/>
        <end position="309"/>
    </location>
</feature>
<evidence type="ECO:0000256" key="1">
    <source>
        <dbReference type="SAM" id="MobiDB-lite"/>
    </source>
</evidence>
<feature type="compositionally biased region" description="Low complexity" evidence="1">
    <location>
        <begin position="553"/>
        <end position="566"/>
    </location>
</feature>
<accession>A0A7J6PAF4</accession>
<organism evidence="2 3">
    <name type="scientific">Perkinsus olseni</name>
    <name type="common">Perkinsus atlanticus</name>
    <dbReference type="NCBI Taxonomy" id="32597"/>
    <lineage>
        <taxon>Eukaryota</taxon>
        <taxon>Sar</taxon>
        <taxon>Alveolata</taxon>
        <taxon>Perkinsozoa</taxon>
        <taxon>Perkinsea</taxon>
        <taxon>Perkinsida</taxon>
        <taxon>Perkinsidae</taxon>
        <taxon>Perkinsus</taxon>
    </lineage>
</organism>
<feature type="region of interest" description="Disordered" evidence="1">
    <location>
        <begin position="406"/>
        <end position="461"/>
    </location>
</feature>
<feature type="compositionally biased region" description="Polar residues" evidence="1">
    <location>
        <begin position="7"/>
        <end position="16"/>
    </location>
</feature>
<feature type="compositionally biased region" description="Polar residues" evidence="1">
    <location>
        <begin position="195"/>
        <end position="212"/>
    </location>
</feature>
<proteinExistence type="predicted"/>
<evidence type="ECO:0000313" key="2">
    <source>
        <dbReference type="EMBL" id="KAF4693154.1"/>
    </source>
</evidence>
<name>A0A7J6PAF4_PEROL</name>
<reference evidence="2 3" key="1">
    <citation type="submission" date="2020-04" db="EMBL/GenBank/DDBJ databases">
        <title>Perkinsus olseni comparative genomics.</title>
        <authorList>
            <person name="Bogema D.R."/>
        </authorList>
    </citation>
    <scope>NUCLEOTIDE SEQUENCE [LARGE SCALE GENOMIC DNA]</scope>
    <source>
        <strain evidence="2">00978-12</strain>
    </source>
</reference>
<protein>
    <submittedName>
        <fullName evidence="2">Uncharacterized protein</fullName>
    </submittedName>
</protein>
<feature type="region of interest" description="Disordered" evidence="1">
    <location>
        <begin position="175"/>
        <end position="224"/>
    </location>
</feature>
<feature type="region of interest" description="Disordered" evidence="1">
    <location>
        <begin position="739"/>
        <end position="781"/>
    </location>
</feature>
<feature type="compositionally biased region" description="Acidic residues" evidence="1">
    <location>
        <begin position="596"/>
        <end position="605"/>
    </location>
</feature>
<feature type="compositionally biased region" description="Basic and acidic residues" evidence="1">
    <location>
        <begin position="213"/>
        <end position="223"/>
    </location>
</feature>
<feature type="compositionally biased region" description="Basic and acidic residues" evidence="1">
    <location>
        <begin position="272"/>
        <end position="281"/>
    </location>
</feature>
<evidence type="ECO:0000313" key="3">
    <source>
        <dbReference type="Proteomes" id="UP000541610"/>
    </source>
</evidence>
<feature type="region of interest" description="Disordered" evidence="1">
    <location>
        <begin position="272"/>
        <end position="321"/>
    </location>
</feature>
<dbReference type="OrthoDB" id="437640at2759"/>
<dbReference type="AlphaFoldDB" id="A0A7J6PAF4"/>
<feature type="compositionally biased region" description="Basic and acidic residues" evidence="1">
    <location>
        <begin position="438"/>
        <end position="453"/>
    </location>
</feature>
<feature type="compositionally biased region" description="Polar residues" evidence="1">
    <location>
        <begin position="772"/>
        <end position="781"/>
    </location>
</feature>
<dbReference type="EMBL" id="JABANP010000049">
    <property type="protein sequence ID" value="KAF4693154.1"/>
    <property type="molecule type" value="Genomic_DNA"/>
</dbReference>
<comment type="caution">
    <text evidence="2">The sequence shown here is derived from an EMBL/GenBank/DDBJ whole genome shotgun (WGS) entry which is preliminary data.</text>
</comment>
<dbReference type="Proteomes" id="UP000541610">
    <property type="component" value="Unassembled WGS sequence"/>
</dbReference>
<sequence>MVVFCHGNQQQQQVEASDTEEEPPVSHRGVEPSKGRFGECRGREGIPVITLSDFNSLITTGTFHEKPLRAPPVRGSETKRSGKASQDPKTGALVEKGYNIPQEAAAIEWPSPAGEGIYYEEDVPLGQRTVGEAIRLDTRTFYLGETCETQEEVDRREKEKRQRYRDELEAQVAEREAARKRLSGSQACTADDSEGTLSSDSPCSMVSLGMQSSDDHKREEKEKRARLKAILDEQVAEQAELRARLLQERAAREAAEEERVRREIVELAVREARQRQRERTSPHACGEGSPRRSVQPSHDGDEPPARTVREQPASVVRWPPRLSLPLESPRVEEGDLEQTAPRRLGLVHTLAARTSQGAAVRPVSPSVALRQALLVSARRDFPSEPSTHRSLDRVGSKIEGVAGTMGTLHNRFGGEEHREGGLSSSPRVARRKYLVPRNGRDEREEARSDKTPRVADSLSSSVGNSNREMVAFLRSNLGKAPGRWGAAAKAKLSIRDGRPMRDSRQGSLIAERSMANISKFVTSDLMMGTWKAPDWPEEDRLSRNTFLAKSAELLSGGSSEDSSSGPETPPYTERTVERRSVADEDDEWSDSPSLSGDEEPSDELDSFGSGGAAVDVTASVVFLTVLRFGQSRRHSSSLSSSSWGEGSLSGRMPGSRWSSAHYSALIGTVLVTEGLDCANDIAEILHALQDRAIVAEQLSSSSDDGRTSDGSSDSSFFQEFEEGAAAGLLSIAEEDEELSFVPDESGSVGGSPLVTDRPSSAFLDDAAGTGGWSESSSSIFG</sequence>
<feature type="compositionally biased region" description="Basic and acidic residues" evidence="1">
    <location>
        <begin position="24"/>
        <end position="41"/>
    </location>
</feature>